<name>A0A9D4CCV3_DREPO</name>
<keyword evidence="2" id="KW-1185">Reference proteome</keyword>
<organism evidence="1 2">
    <name type="scientific">Dreissena polymorpha</name>
    <name type="common">Zebra mussel</name>
    <name type="synonym">Mytilus polymorpha</name>
    <dbReference type="NCBI Taxonomy" id="45954"/>
    <lineage>
        <taxon>Eukaryota</taxon>
        <taxon>Metazoa</taxon>
        <taxon>Spiralia</taxon>
        <taxon>Lophotrochozoa</taxon>
        <taxon>Mollusca</taxon>
        <taxon>Bivalvia</taxon>
        <taxon>Autobranchia</taxon>
        <taxon>Heteroconchia</taxon>
        <taxon>Euheterodonta</taxon>
        <taxon>Imparidentia</taxon>
        <taxon>Neoheterodontei</taxon>
        <taxon>Myida</taxon>
        <taxon>Dreissenoidea</taxon>
        <taxon>Dreissenidae</taxon>
        <taxon>Dreissena</taxon>
    </lineage>
</organism>
<proteinExistence type="predicted"/>
<gene>
    <name evidence="1" type="ORF">DPMN_064024</name>
</gene>
<evidence type="ECO:0000313" key="2">
    <source>
        <dbReference type="Proteomes" id="UP000828390"/>
    </source>
</evidence>
<dbReference type="AlphaFoldDB" id="A0A9D4CCV3"/>
<reference evidence="1" key="1">
    <citation type="journal article" date="2019" name="bioRxiv">
        <title>The Genome of the Zebra Mussel, Dreissena polymorpha: A Resource for Invasive Species Research.</title>
        <authorList>
            <person name="McCartney M.A."/>
            <person name="Auch B."/>
            <person name="Kono T."/>
            <person name="Mallez S."/>
            <person name="Zhang Y."/>
            <person name="Obille A."/>
            <person name="Becker A."/>
            <person name="Abrahante J.E."/>
            <person name="Garbe J."/>
            <person name="Badalamenti J.P."/>
            <person name="Herman A."/>
            <person name="Mangelson H."/>
            <person name="Liachko I."/>
            <person name="Sullivan S."/>
            <person name="Sone E.D."/>
            <person name="Koren S."/>
            <person name="Silverstein K.A.T."/>
            <person name="Beckman K.B."/>
            <person name="Gohl D.M."/>
        </authorList>
    </citation>
    <scope>NUCLEOTIDE SEQUENCE</scope>
    <source>
        <strain evidence="1">Duluth1</strain>
        <tissue evidence="1">Whole animal</tissue>
    </source>
</reference>
<evidence type="ECO:0000313" key="1">
    <source>
        <dbReference type="EMBL" id="KAH3721108.1"/>
    </source>
</evidence>
<dbReference type="EMBL" id="JAIWYP010000013">
    <property type="protein sequence ID" value="KAH3721108.1"/>
    <property type="molecule type" value="Genomic_DNA"/>
</dbReference>
<sequence length="117" mass="13441">MHVHQISHQLEALHIPGRLHSTVWLLDLDALRGHKMHDTGLCTQVSPNNAPHILHFRKHKTKSYNWPTRTPLCQSKKSWLCSDTSPGTTHCAGLCSRKRYMKVAVEAIRRKAVWTML</sequence>
<dbReference type="Proteomes" id="UP000828390">
    <property type="component" value="Unassembled WGS sequence"/>
</dbReference>
<protein>
    <submittedName>
        <fullName evidence="1">Uncharacterized protein</fullName>
    </submittedName>
</protein>
<accession>A0A9D4CCV3</accession>
<comment type="caution">
    <text evidence="1">The sequence shown here is derived from an EMBL/GenBank/DDBJ whole genome shotgun (WGS) entry which is preliminary data.</text>
</comment>
<reference evidence="1" key="2">
    <citation type="submission" date="2020-11" db="EMBL/GenBank/DDBJ databases">
        <authorList>
            <person name="McCartney M.A."/>
            <person name="Auch B."/>
            <person name="Kono T."/>
            <person name="Mallez S."/>
            <person name="Becker A."/>
            <person name="Gohl D.M."/>
            <person name="Silverstein K.A.T."/>
            <person name="Koren S."/>
            <person name="Bechman K.B."/>
            <person name="Herman A."/>
            <person name="Abrahante J.E."/>
            <person name="Garbe J."/>
        </authorList>
    </citation>
    <scope>NUCLEOTIDE SEQUENCE</scope>
    <source>
        <strain evidence="1">Duluth1</strain>
        <tissue evidence="1">Whole animal</tissue>
    </source>
</reference>